<sequence>MGEETKAKVLVFPLAIQGHINPLLQFSKRLISKNVAVTFLTTSSTHNTIIRRAMATALPLSFVPLDDGFEEGHSSSEPSSEYFAKLEENVSRSLSQLISSMEPKPNAVVYDSCTPWILDVCRKHPGVAAAPFFTQCSTVNAIYIHFLRGEFKEFQDDVVLPAMPPLKGSDLPGFLYDNNLCRPLFELTCSQFVNVDHVDFFLVNSFDELEPEGHKHKQQSLISNINNIKNSGINKKRREKKMGEETKAKVLVFPLAIQGHINPLLQFSKRLISKNVAVTFLTTSSTHNTIIRRAMATALPLSFVPLDDGFEEGHSSSEPSSEYFAKLEENVSRSLSQLISSMEPKPNAVVYDSCTPWILDVCRKHPGVAAAPFFTQCSTVNAIYIHFLRGEFKEFQDDVVLPAMPPLKGSDLPGFLYDNNLCRPLFELTCSQFVNVDHVDFFLVNSFDELEPEVLEWMKNQWPVKNIGPMIPSMYIDKQLPGDKDYGISLLNAQVNECLDWLDSKPRGSVIYVSFGSLAVLKDDQMIEVAAGLKQTGLNFIWVVREKETKKLPSNYIEEIGERGLIVNWSPQLQVLEHKSIGCFITHCGWNSTLEALSLGVALIGMPAYSDQPTNAKFIEDVWKVGTRVKADKDGFVTKEEIVRCVGEVMEETSEKGKDIRKNAMRLMEFAKQALAEGGNSDKNIDEFVAKIAR</sequence>
<dbReference type="AlphaFoldDB" id="A0A9W3DGN7"/>
<protein>
    <submittedName>
        <fullName evidence="5">UDP-glycosyltransferase 74D1</fullName>
    </submittedName>
</protein>
<dbReference type="CDD" id="cd03784">
    <property type="entry name" value="GT1_Gtf-like"/>
    <property type="match status" value="1"/>
</dbReference>
<dbReference type="SUPFAM" id="SSF53756">
    <property type="entry name" value="UDP-Glycosyltransferase/glycogen phosphorylase"/>
    <property type="match status" value="2"/>
</dbReference>
<dbReference type="Proteomes" id="UP000504610">
    <property type="component" value="Chromosome 4"/>
</dbReference>
<dbReference type="Pfam" id="PF00201">
    <property type="entry name" value="UDPGT"/>
    <property type="match status" value="1"/>
</dbReference>
<proteinExistence type="inferred from homology"/>
<reference evidence="5" key="2">
    <citation type="submission" date="2025-08" db="UniProtKB">
        <authorList>
            <consortium name="RefSeq"/>
        </authorList>
    </citation>
    <scope>IDENTIFICATION</scope>
    <source>
        <tissue evidence="5">Leaf</tissue>
    </source>
</reference>
<dbReference type="FunFam" id="3.40.50.2000:FF:000019">
    <property type="entry name" value="Glycosyltransferase"/>
    <property type="match status" value="1"/>
</dbReference>
<evidence type="ECO:0000256" key="1">
    <source>
        <dbReference type="ARBA" id="ARBA00009995"/>
    </source>
</evidence>
<dbReference type="OrthoDB" id="5835829at2759"/>
<keyword evidence="4" id="KW-1185">Reference proteome</keyword>
<dbReference type="GO" id="GO:0080044">
    <property type="term" value="F:quercetin 7-O-glucosyltransferase activity"/>
    <property type="evidence" value="ECO:0007669"/>
    <property type="project" value="TreeGrafter"/>
</dbReference>
<gene>
    <name evidence="5" type="primary">LOC108849768</name>
</gene>
<dbReference type="KEGG" id="rsz:108849768"/>
<organism evidence="4 5">
    <name type="scientific">Raphanus sativus</name>
    <name type="common">Radish</name>
    <name type="synonym">Raphanus raphanistrum var. sativus</name>
    <dbReference type="NCBI Taxonomy" id="3726"/>
    <lineage>
        <taxon>Eukaryota</taxon>
        <taxon>Viridiplantae</taxon>
        <taxon>Streptophyta</taxon>
        <taxon>Embryophyta</taxon>
        <taxon>Tracheophyta</taxon>
        <taxon>Spermatophyta</taxon>
        <taxon>Magnoliopsida</taxon>
        <taxon>eudicotyledons</taxon>
        <taxon>Gunneridae</taxon>
        <taxon>Pentapetalae</taxon>
        <taxon>rosids</taxon>
        <taxon>malvids</taxon>
        <taxon>Brassicales</taxon>
        <taxon>Brassicaceae</taxon>
        <taxon>Brassiceae</taxon>
        <taxon>Raphanus</taxon>
    </lineage>
</organism>
<dbReference type="PANTHER" id="PTHR11926">
    <property type="entry name" value="GLUCOSYL/GLUCURONOSYL TRANSFERASES"/>
    <property type="match status" value="1"/>
</dbReference>
<evidence type="ECO:0000256" key="2">
    <source>
        <dbReference type="ARBA" id="ARBA00022676"/>
    </source>
</evidence>
<dbReference type="RefSeq" id="XP_056862816.1">
    <property type="nucleotide sequence ID" value="XM_057006836.1"/>
</dbReference>
<reference evidence="4" key="1">
    <citation type="journal article" date="2019" name="Database">
        <title>The radish genome database (RadishGD): an integrated information resource for radish genomics.</title>
        <authorList>
            <person name="Yu H.J."/>
            <person name="Baek S."/>
            <person name="Lee Y.J."/>
            <person name="Cho A."/>
            <person name="Mun J.H."/>
        </authorList>
    </citation>
    <scope>NUCLEOTIDE SEQUENCE [LARGE SCALE GENOMIC DNA]</scope>
    <source>
        <strain evidence="4">cv. WK10039</strain>
    </source>
</reference>
<dbReference type="GeneID" id="108849768"/>
<accession>A0A9W3DGN7</accession>
<evidence type="ECO:0000256" key="3">
    <source>
        <dbReference type="ARBA" id="ARBA00022679"/>
    </source>
</evidence>
<comment type="similarity">
    <text evidence="1">Belongs to the UDP-glycosyltransferase family.</text>
</comment>
<dbReference type="GO" id="GO:0080043">
    <property type="term" value="F:quercetin 3-O-glucosyltransferase activity"/>
    <property type="evidence" value="ECO:0007669"/>
    <property type="project" value="TreeGrafter"/>
</dbReference>
<name>A0A9W3DGN7_RAPSA</name>
<dbReference type="Gene3D" id="3.40.50.2000">
    <property type="entry name" value="Glycogen Phosphorylase B"/>
    <property type="match status" value="3"/>
</dbReference>
<keyword evidence="2" id="KW-0328">Glycosyltransferase</keyword>
<dbReference type="InterPro" id="IPR002213">
    <property type="entry name" value="UDP_glucos_trans"/>
</dbReference>
<evidence type="ECO:0000313" key="5">
    <source>
        <dbReference type="RefSeq" id="XP_056862816.1"/>
    </source>
</evidence>
<keyword evidence="3" id="KW-0808">Transferase</keyword>
<dbReference type="PANTHER" id="PTHR11926:SF1270">
    <property type="entry name" value="UDP-GLYCOSYLTRANSFERASE 74D1"/>
    <property type="match status" value="1"/>
</dbReference>
<evidence type="ECO:0000313" key="4">
    <source>
        <dbReference type="Proteomes" id="UP000504610"/>
    </source>
</evidence>